<feature type="signal peptide" evidence="2">
    <location>
        <begin position="1"/>
        <end position="21"/>
    </location>
</feature>
<evidence type="ECO:0000313" key="8">
    <source>
        <dbReference type="Proteomes" id="UP000235392"/>
    </source>
</evidence>
<feature type="region of interest" description="Disordered" evidence="1">
    <location>
        <begin position="23"/>
        <end position="122"/>
    </location>
</feature>
<proteinExistence type="predicted"/>
<dbReference type="EMBL" id="PGCI01000095">
    <property type="protein sequence ID" value="PLW40959.1"/>
    <property type="molecule type" value="Genomic_DNA"/>
</dbReference>
<sequence>MNILSLGLVLVTLAELNSSVARPAVSKSGLNSENLEQIDHPGLRAWPLQDSPYPEGLLEPSSVGDLDSSPGRKVKGLTETHDKSSRPVAGSARSEDPSTSREVKGLSENHDESSDSPATSAKSEEGLLFRFMEWCTSPGPEVYHLPSDSSEVKPAWI</sequence>
<evidence type="ECO:0000313" key="4">
    <source>
        <dbReference type="EMBL" id="PLW19769.1"/>
    </source>
</evidence>
<evidence type="ECO:0000256" key="1">
    <source>
        <dbReference type="SAM" id="MobiDB-lite"/>
    </source>
</evidence>
<evidence type="ECO:0000313" key="6">
    <source>
        <dbReference type="EMBL" id="PLW56235.1"/>
    </source>
</evidence>
<reference evidence="7 8" key="1">
    <citation type="submission" date="2017-11" db="EMBL/GenBank/DDBJ databases">
        <title>De novo assembly and phasing of dikaryotic genomes from two isolates of Puccinia coronata f. sp. avenae, the causal agent of oat crown rust.</title>
        <authorList>
            <person name="Miller M.E."/>
            <person name="Zhang Y."/>
            <person name="Omidvar V."/>
            <person name="Sperschneider J."/>
            <person name="Schwessinger B."/>
            <person name="Raley C."/>
            <person name="Palmer J.M."/>
            <person name="Garnica D."/>
            <person name="Upadhyaya N."/>
            <person name="Rathjen J."/>
            <person name="Taylor J.M."/>
            <person name="Park R.F."/>
            <person name="Dodds P.N."/>
            <person name="Hirsch C.D."/>
            <person name="Kianian S.F."/>
            <person name="Figueroa M."/>
        </authorList>
    </citation>
    <scope>NUCLEOTIDE SEQUENCE [LARGE SCALE GENOMIC DNA]</scope>
    <source>
        <strain evidence="6">12NC29</strain>
        <strain evidence="3">12SD80</strain>
    </source>
</reference>
<comment type="caution">
    <text evidence="6">The sequence shown here is derived from an EMBL/GenBank/DDBJ whole genome shotgun (WGS) entry which is preliminary data.</text>
</comment>
<feature type="compositionally biased region" description="Basic and acidic residues" evidence="1">
    <location>
        <begin position="93"/>
        <end position="113"/>
    </location>
</feature>
<name>A0A2N5W1Z5_9BASI</name>
<accession>A0A2N5W1Z5</accession>
<evidence type="ECO:0000256" key="2">
    <source>
        <dbReference type="SAM" id="SignalP"/>
    </source>
</evidence>
<protein>
    <submittedName>
        <fullName evidence="6">Uncharacterized protein</fullName>
    </submittedName>
</protein>
<evidence type="ECO:0000313" key="7">
    <source>
        <dbReference type="Proteomes" id="UP000235388"/>
    </source>
</evidence>
<dbReference type="Proteomes" id="UP000235388">
    <property type="component" value="Unassembled WGS sequence"/>
</dbReference>
<dbReference type="EMBL" id="PGCJ01000023">
    <property type="protein sequence ID" value="PLW56235.1"/>
    <property type="molecule type" value="Genomic_DNA"/>
</dbReference>
<feature type="compositionally biased region" description="Basic and acidic residues" evidence="1">
    <location>
        <begin position="76"/>
        <end position="85"/>
    </location>
</feature>
<gene>
    <name evidence="6" type="ORF">PCANC_01985</name>
    <name evidence="4" type="ORF">PCANC_07639</name>
    <name evidence="5" type="ORF">PCASD_06608</name>
    <name evidence="3" type="ORF">PCASD_19502</name>
</gene>
<feature type="chain" id="PRO_5015084115" evidence="2">
    <location>
        <begin position="22"/>
        <end position="157"/>
    </location>
</feature>
<dbReference type="EMBL" id="PGCJ01000808">
    <property type="protein sequence ID" value="PLW19769.1"/>
    <property type="molecule type" value="Genomic_DNA"/>
</dbReference>
<evidence type="ECO:0000313" key="3">
    <source>
        <dbReference type="EMBL" id="PLW14056.1"/>
    </source>
</evidence>
<dbReference type="EMBL" id="PGCI01000833">
    <property type="protein sequence ID" value="PLW14056.1"/>
    <property type="molecule type" value="Genomic_DNA"/>
</dbReference>
<dbReference type="Proteomes" id="UP000235392">
    <property type="component" value="Unassembled WGS sequence"/>
</dbReference>
<evidence type="ECO:0000313" key="5">
    <source>
        <dbReference type="EMBL" id="PLW40959.1"/>
    </source>
</evidence>
<dbReference type="AlphaFoldDB" id="A0A2N5W1Z5"/>
<keyword evidence="2" id="KW-0732">Signal</keyword>
<organism evidence="6 7">
    <name type="scientific">Puccinia coronata f. sp. avenae</name>
    <dbReference type="NCBI Taxonomy" id="200324"/>
    <lineage>
        <taxon>Eukaryota</taxon>
        <taxon>Fungi</taxon>
        <taxon>Dikarya</taxon>
        <taxon>Basidiomycota</taxon>
        <taxon>Pucciniomycotina</taxon>
        <taxon>Pucciniomycetes</taxon>
        <taxon>Pucciniales</taxon>
        <taxon>Pucciniaceae</taxon>
        <taxon>Puccinia</taxon>
    </lineage>
</organism>
<keyword evidence="7" id="KW-1185">Reference proteome</keyword>